<accession>A0AAD8M0X3</accession>
<dbReference type="Proteomes" id="UP001237642">
    <property type="component" value="Unassembled WGS sequence"/>
</dbReference>
<evidence type="ECO:0000313" key="2">
    <source>
        <dbReference type="EMBL" id="KAK1355413.1"/>
    </source>
</evidence>
<evidence type="ECO:0000313" key="3">
    <source>
        <dbReference type="Proteomes" id="UP001237642"/>
    </source>
</evidence>
<keyword evidence="3" id="KW-1185">Reference proteome</keyword>
<dbReference type="Pfam" id="PF26130">
    <property type="entry name" value="PB1-like"/>
    <property type="match status" value="1"/>
</dbReference>
<reference evidence="2" key="1">
    <citation type="submission" date="2023-02" db="EMBL/GenBank/DDBJ databases">
        <title>Genome of toxic invasive species Heracleum sosnowskyi carries increased number of genes despite the absence of recent whole-genome duplications.</title>
        <authorList>
            <person name="Schelkunov M."/>
            <person name="Shtratnikova V."/>
            <person name="Makarenko M."/>
            <person name="Klepikova A."/>
            <person name="Omelchenko D."/>
            <person name="Novikova G."/>
            <person name="Obukhova E."/>
            <person name="Bogdanov V."/>
            <person name="Penin A."/>
            <person name="Logacheva M."/>
        </authorList>
    </citation>
    <scope>NUCLEOTIDE SEQUENCE</scope>
    <source>
        <strain evidence="2">Hsosn_3</strain>
        <tissue evidence="2">Leaf</tissue>
    </source>
</reference>
<name>A0AAD8M0X3_9APIA</name>
<gene>
    <name evidence="2" type="ORF">POM88_048669</name>
</gene>
<dbReference type="AlphaFoldDB" id="A0AAD8M0X3"/>
<evidence type="ECO:0000259" key="1">
    <source>
        <dbReference type="Pfam" id="PF26130"/>
    </source>
</evidence>
<comment type="caution">
    <text evidence="2">The sequence shown here is derived from an EMBL/GenBank/DDBJ whole genome shotgun (WGS) entry which is preliminary data.</text>
</comment>
<sequence>MRPRNELRKYGKKERPEYKDGAEFFTIKMYHSGQWNEYMTKYSGGKIDYFDFCSIDKLSIIEITHMHAECGDDKGGLVKNWYKKPFVTMKNGLSSMSTDKDVMKMTELLNIKVGYMEVFVTVEKYVRIYG</sequence>
<proteinExistence type="predicted"/>
<organism evidence="2 3">
    <name type="scientific">Heracleum sosnowskyi</name>
    <dbReference type="NCBI Taxonomy" id="360622"/>
    <lineage>
        <taxon>Eukaryota</taxon>
        <taxon>Viridiplantae</taxon>
        <taxon>Streptophyta</taxon>
        <taxon>Embryophyta</taxon>
        <taxon>Tracheophyta</taxon>
        <taxon>Spermatophyta</taxon>
        <taxon>Magnoliopsida</taxon>
        <taxon>eudicotyledons</taxon>
        <taxon>Gunneridae</taxon>
        <taxon>Pentapetalae</taxon>
        <taxon>asterids</taxon>
        <taxon>campanulids</taxon>
        <taxon>Apiales</taxon>
        <taxon>Apiaceae</taxon>
        <taxon>Apioideae</taxon>
        <taxon>apioid superclade</taxon>
        <taxon>Tordylieae</taxon>
        <taxon>Tordyliinae</taxon>
        <taxon>Heracleum</taxon>
    </lineage>
</organism>
<dbReference type="InterPro" id="IPR058594">
    <property type="entry name" value="PB1-like_dom_pln"/>
</dbReference>
<feature type="domain" description="PB1-like" evidence="1">
    <location>
        <begin position="23"/>
        <end position="120"/>
    </location>
</feature>
<dbReference type="EMBL" id="JAUIZM010000011">
    <property type="protein sequence ID" value="KAK1355413.1"/>
    <property type="molecule type" value="Genomic_DNA"/>
</dbReference>
<reference evidence="2" key="2">
    <citation type="submission" date="2023-05" db="EMBL/GenBank/DDBJ databases">
        <authorList>
            <person name="Schelkunov M.I."/>
        </authorList>
    </citation>
    <scope>NUCLEOTIDE SEQUENCE</scope>
    <source>
        <strain evidence="2">Hsosn_3</strain>
        <tissue evidence="2">Leaf</tissue>
    </source>
</reference>
<protein>
    <recommendedName>
        <fullName evidence="1">PB1-like domain-containing protein</fullName>
    </recommendedName>
</protein>